<proteinExistence type="inferred from homology"/>
<evidence type="ECO:0000256" key="1">
    <source>
        <dbReference type="ARBA" id="ARBA00022723"/>
    </source>
</evidence>
<dbReference type="PANTHER" id="PTHR10819">
    <property type="entry name" value="PHOSPHOTRIESTERASE-RELATED"/>
    <property type="match status" value="1"/>
</dbReference>
<dbReference type="RefSeq" id="WP_216923310.1">
    <property type="nucleotide sequence ID" value="NZ_JAHOPC010000002.1"/>
</dbReference>
<reference evidence="4 5" key="1">
    <citation type="submission" date="2021-06" db="EMBL/GenBank/DDBJ databases">
        <authorList>
            <person name="Jeong J.W."/>
        </authorList>
    </citation>
    <scope>NUCLEOTIDE SEQUENCE [LARGE SCALE GENOMIC DNA]</scope>
    <source>
        <strain evidence="4 5">MMS21-TAE1-1</strain>
    </source>
</reference>
<evidence type="ECO:0000256" key="2">
    <source>
        <dbReference type="ARBA" id="ARBA00022801"/>
    </source>
</evidence>
<organism evidence="4 5">
    <name type="scientific">Paenarthrobacter aromaticivorans</name>
    <dbReference type="NCBI Taxonomy" id="2849150"/>
    <lineage>
        <taxon>Bacteria</taxon>
        <taxon>Bacillati</taxon>
        <taxon>Actinomycetota</taxon>
        <taxon>Actinomycetes</taxon>
        <taxon>Micrococcales</taxon>
        <taxon>Micrococcaceae</taxon>
        <taxon>Paenarthrobacter</taxon>
    </lineage>
</organism>
<accession>A0ABS6I1S8</accession>
<evidence type="ECO:0008006" key="6">
    <source>
        <dbReference type="Google" id="ProtNLM"/>
    </source>
</evidence>
<comment type="similarity">
    <text evidence="3">Belongs to the metallo-dependent hydrolases superfamily. Phosphotriesterase family.</text>
</comment>
<dbReference type="Pfam" id="PF02126">
    <property type="entry name" value="PTE"/>
    <property type="match status" value="1"/>
</dbReference>
<dbReference type="Proteomes" id="UP000824166">
    <property type="component" value="Unassembled WGS sequence"/>
</dbReference>
<dbReference type="PANTHER" id="PTHR10819:SF3">
    <property type="entry name" value="PHOSPHOTRIESTERASE-RELATED PROTEIN"/>
    <property type="match status" value="1"/>
</dbReference>
<dbReference type="InterPro" id="IPR001559">
    <property type="entry name" value="Phosphotriesterase"/>
</dbReference>
<gene>
    <name evidence="4" type="ORF">KSW38_04790</name>
</gene>
<feature type="modified residue" description="N6-carboxylysine" evidence="3">
    <location>
        <position position="144"/>
    </location>
</feature>
<evidence type="ECO:0000313" key="5">
    <source>
        <dbReference type="Proteomes" id="UP000824166"/>
    </source>
</evidence>
<keyword evidence="1" id="KW-0479">Metal-binding</keyword>
<keyword evidence="5" id="KW-1185">Reference proteome</keyword>
<keyword evidence="2" id="KW-0378">Hydrolase</keyword>
<name>A0ABS6I1S8_9MICC</name>
<comment type="caution">
    <text evidence="4">The sequence shown here is derived from an EMBL/GenBank/DDBJ whole genome shotgun (WGS) entry which is preliminary data.</text>
</comment>
<sequence>MSIHTVSGTAEEASIGFTLMHEHLFMLSVGMYERWPHLLDRDAAVAAVAAKVSRAKSLGVKTIVDMTTPNMGRDLSLLTEVARLTDVNIVAATGAHPHEPLPLYLQGVVGDAADGIDPDRLADLFVHDIEVGMDGTEIKAGIIKTGSDPVVDENNTRLLLAAARAHLRTGAPICTHTHAGNQVGLQQQDVFANAGVDLRHVIIGHCGDSTDLSYLTALADRGSYLGMDRFGYTMPGRATLTTSQRVEVVAELCRLGYASKMVLSSDSVTWSDVISGDYFAEHLPDWNLAYVPNTVIDHLKEAGISDHDLYQMTHVNPATVLSGRRGGS</sequence>
<dbReference type="EMBL" id="JAHOPC010000002">
    <property type="protein sequence ID" value="MBU8865604.1"/>
    <property type="molecule type" value="Genomic_DNA"/>
</dbReference>
<evidence type="ECO:0000313" key="4">
    <source>
        <dbReference type="EMBL" id="MBU8865604.1"/>
    </source>
</evidence>
<dbReference type="PROSITE" id="PS51347">
    <property type="entry name" value="PHOSPHOTRIESTERASE_2"/>
    <property type="match status" value="1"/>
</dbReference>
<dbReference type="PROSITE" id="PS01322">
    <property type="entry name" value="PHOSPHOTRIESTERASE_1"/>
    <property type="match status" value="1"/>
</dbReference>
<evidence type="ECO:0000256" key="3">
    <source>
        <dbReference type="PROSITE-ProRule" id="PRU00679"/>
    </source>
</evidence>
<dbReference type="InterPro" id="IPR017947">
    <property type="entry name" value="AryldialkylPase_Zn-BS"/>
</dbReference>
<protein>
    <recommendedName>
        <fullName evidence="6">Phosphotriesterase-related protein</fullName>
    </recommendedName>
</protein>